<feature type="domain" description="YknX-like beta-barrel" evidence="5">
    <location>
        <begin position="220"/>
        <end position="295"/>
    </location>
</feature>
<evidence type="ECO:0000256" key="1">
    <source>
        <dbReference type="ARBA" id="ARBA00009477"/>
    </source>
</evidence>
<dbReference type="Gene3D" id="2.40.30.170">
    <property type="match status" value="1"/>
</dbReference>
<dbReference type="InterPro" id="IPR006143">
    <property type="entry name" value="RND_pump_MFP"/>
</dbReference>
<evidence type="ECO:0000259" key="4">
    <source>
        <dbReference type="Pfam" id="PF25917"/>
    </source>
</evidence>
<dbReference type="InterPro" id="IPR058624">
    <property type="entry name" value="MdtA-like_HH"/>
</dbReference>
<proteinExistence type="inferred from homology"/>
<evidence type="ECO:0000256" key="2">
    <source>
        <dbReference type="SAM" id="Coils"/>
    </source>
</evidence>
<evidence type="ECO:0000259" key="3">
    <source>
        <dbReference type="Pfam" id="PF25876"/>
    </source>
</evidence>
<dbReference type="FunFam" id="2.40.30.170:FF:000010">
    <property type="entry name" value="Efflux RND transporter periplasmic adaptor subunit"/>
    <property type="match status" value="1"/>
</dbReference>
<protein>
    <submittedName>
        <fullName evidence="6">Efflux transporter, RND family, MFP subunit</fullName>
    </submittedName>
</protein>
<comment type="similarity">
    <text evidence="1">Belongs to the membrane fusion protein (MFP) (TC 8.A.1) family.</text>
</comment>
<dbReference type="NCBIfam" id="TIGR01730">
    <property type="entry name" value="RND_mfp"/>
    <property type="match status" value="1"/>
</dbReference>
<feature type="domain" description="Multidrug resistance protein MdtA-like alpha-helical hairpin" evidence="3">
    <location>
        <begin position="103"/>
        <end position="180"/>
    </location>
</feature>
<feature type="domain" description="Multidrug resistance protein MdtA-like barrel-sandwich hybrid" evidence="4">
    <location>
        <begin position="57"/>
        <end position="210"/>
    </location>
</feature>
<dbReference type="PANTHER" id="PTHR30469">
    <property type="entry name" value="MULTIDRUG RESISTANCE PROTEIN MDTA"/>
    <property type="match status" value="1"/>
</dbReference>
<dbReference type="InterPro" id="IPR058625">
    <property type="entry name" value="MdtA-like_BSH"/>
</dbReference>
<evidence type="ECO:0000313" key="6">
    <source>
        <dbReference type="EMBL" id="KRT35215.1"/>
    </source>
</evidence>
<dbReference type="Gene3D" id="2.40.420.20">
    <property type="match status" value="1"/>
</dbReference>
<feature type="coiled-coil region" evidence="2">
    <location>
        <begin position="97"/>
        <end position="131"/>
    </location>
</feature>
<dbReference type="PANTHER" id="PTHR30469:SF33">
    <property type="entry name" value="SLR1207 PROTEIN"/>
    <property type="match status" value="1"/>
</dbReference>
<accession>A0A0T5XA17</accession>
<sequence length="384" mass="41894">MKKKMLFVLVIGAVLFAAFGRGFFSRKEGVYYDMAPVERCDISSFVTAIGNVSAVTTVEVGTQVSGTIREIYVDYNSIVNKGQIIALIDPTTFEAQVEQAKANLMQAKAGLQRAQATLADAKRNLDRQKMLWERDLIARSDLDSAQTNYDLAVAGVSEADANVLQAQASLKKVETDLGYTRIYSPVDGIVVSRDVDVGQTVAASFQTPTLFTIAQDLTKMQIETNVDEADIGEVKEGLSVTFTVDAYPNAIFSGRIKQVRIASSVVENVVTYPVIIDVSNPDLMLKPGMTANVTIITDKKENVLAVPSAAFRYRPSAYEGELLRGRVLWVLEEGRPLPVQVETGITDGAYVEIKSDDLKEGDRVIIGEEAGSTKGRASARRFPF</sequence>
<dbReference type="InterPro" id="IPR058636">
    <property type="entry name" value="Beta-barrel_YknX"/>
</dbReference>
<dbReference type="RefSeq" id="WP_009202140.1">
    <property type="nucleotide sequence ID" value="NZ_ACJX03000001.1"/>
</dbReference>
<keyword evidence="7" id="KW-1185">Reference proteome</keyword>
<dbReference type="eggNOG" id="COG0845">
    <property type="taxonomic scope" value="Bacteria"/>
</dbReference>
<dbReference type="Pfam" id="PF25917">
    <property type="entry name" value="BSH_RND"/>
    <property type="match status" value="1"/>
</dbReference>
<dbReference type="EMBL" id="ACJX03000001">
    <property type="protein sequence ID" value="KRT35215.1"/>
    <property type="molecule type" value="Genomic_DNA"/>
</dbReference>
<keyword evidence="2" id="KW-0175">Coiled coil</keyword>
<gene>
    <name evidence="6" type="ORF">HMPREF1705_04480</name>
</gene>
<dbReference type="GO" id="GO:1990281">
    <property type="term" value="C:efflux pump complex"/>
    <property type="evidence" value="ECO:0007669"/>
    <property type="project" value="TreeGrafter"/>
</dbReference>
<name>A0A0T5XA17_9BACT</name>
<dbReference type="AlphaFoldDB" id="A0A0T5XA17"/>
<dbReference type="Proteomes" id="UP000005273">
    <property type="component" value="Unassembled WGS sequence"/>
</dbReference>
<evidence type="ECO:0000313" key="7">
    <source>
        <dbReference type="Proteomes" id="UP000005273"/>
    </source>
</evidence>
<dbReference type="Pfam" id="PF25990">
    <property type="entry name" value="Beta-barrel_YknX"/>
    <property type="match status" value="1"/>
</dbReference>
<evidence type="ECO:0000259" key="5">
    <source>
        <dbReference type="Pfam" id="PF25990"/>
    </source>
</evidence>
<organism evidence="6 7">
    <name type="scientific">Acetomicrobium hydrogeniformans ATCC BAA-1850</name>
    <dbReference type="NCBI Taxonomy" id="592015"/>
    <lineage>
        <taxon>Bacteria</taxon>
        <taxon>Thermotogati</taxon>
        <taxon>Synergistota</taxon>
        <taxon>Synergistia</taxon>
        <taxon>Synergistales</taxon>
        <taxon>Acetomicrobiaceae</taxon>
        <taxon>Acetomicrobium</taxon>
    </lineage>
</organism>
<dbReference type="STRING" id="592015.HMPREF1705_04480"/>
<dbReference type="Pfam" id="PF25876">
    <property type="entry name" value="HH_MFP_RND"/>
    <property type="match status" value="1"/>
</dbReference>
<comment type="caution">
    <text evidence="6">The sequence shown here is derived from an EMBL/GenBank/DDBJ whole genome shotgun (WGS) entry which is preliminary data.</text>
</comment>
<dbReference type="Gene3D" id="2.40.50.100">
    <property type="match status" value="2"/>
</dbReference>
<dbReference type="GO" id="GO:0015562">
    <property type="term" value="F:efflux transmembrane transporter activity"/>
    <property type="evidence" value="ECO:0007669"/>
    <property type="project" value="TreeGrafter"/>
</dbReference>
<reference evidence="7" key="1">
    <citation type="submission" date="2012-09" db="EMBL/GenBank/DDBJ databases">
        <authorList>
            <person name="Weinstock G."/>
            <person name="Sodergren E."/>
            <person name="Clifton S."/>
            <person name="Fulton L."/>
            <person name="Fulton B."/>
            <person name="Courtney L."/>
            <person name="Fronick C."/>
            <person name="Harrison M."/>
            <person name="Strong C."/>
            <person name="Farmer C."/>
            <person name="Delehaunty K."/>
            <person name="Markovic C."/>
            <person name="Hall O."/>
            <person name="Minx P."/>
            <person name="Tomlinson C."/>
            <person name="Mitreva M."/>
            <person name="Nelson J."/>
            <person name="Hou S."/>
            <person name="Wollam A."/>
            <person name="Pepin K.H."/>
            <person name="Johnson M."/>
            <person name="Bhonagiri V."/>
            <person name="Nash W.E."/>
            <person name="Suruliraj S."/>
            <person name="Warren W."/>
            <person name="Chinwalla A."/>
            <person name="Mardis E.R."/>
            <person name="Wilson R.K."/>
        </authorList>
    </citation>
    <scope>NUCLEOTIDE SEQUENCE [LARGE SCALE GENOMIC DNA]</scope>
    <source>
        <strain evidence="7">OS1</strain>
    </source>
</reference>
<dbReference type="SUPFAM" id="SSF111369">
    <property type="entry name" value="HlyD-like secretion proteins"/>
    <property type="match status" value="1"/>
</dbReference>